<dbReference type="OrthoDB" id="1727818at2759"/>
<keyword evidence="1" id="KW-0472">Membrane</keyword>
<evidence type="ECO:0000256" key="1">
    <source>
        <dbReference type="SAM" id="Phobius"/>
    </source>
</evidence>
<evidence type="ECO:0000313" key="2">
    <source>
        <dbReference type="EMBL" id="GAU24508.1"/>
    </source>
</evidence>
<proteinExistence type="predicted"/>
<feature type="transmembrane region" description="Helical" evidence="1">
    <location>
        <begin position="69"/>
        <end position="88"/>
    </location>
</feature>
<accession>A0A2Z6M169</accession>
<keyword evidence="1" id="KW-0812">Transmembrane</keyword>
<dbReference type="EMBL" id="DF973291">
    <property type="protein sequence ID" value="GAU24508.1"/>
    <property type="molecule type" value="Genomic_DNA"/>
</dbReference>
<reference evidence="3" key="1">
    <citation type="journal article" date="2017" name="Front. Plant Sci.">
        <title>Climate Clever Clovers: New Paradigm to Reduce the Environmental Footprint of Ruminants by Breeding Low Methanogenic Forages Utilizing Haplotype Variation.</title>
        <authorList>
            <person name="Kaur P."/>
            <person name="Appels R."/>
            <person name="Bayer P.E."/>
            <person name="Keeble-Gagnere G."/>
            <person name="Wang J."/>
            <person name="Hirakawa H."/>
            <person name="Shirasawa K."/>
            <person name="Vercoe P."/>
            <person name="Stefanova K."/>
            <person name="Durmic Z."/>
            <person name="Nichols P."/>
            <person name="Revell C."/>
            <person name="Isobe S.N."/>
            <person name="Edwards D."/>
            <person name="Erskine W."/>
        </authorList>
    </citation>
    <scope>NUCLEOTIDE SEQUENCE [LARGE SCALE GENOMIC DNA]</scope>
    <source>
        <strain evidence="3">cv. Daliak</strain>
    </source>
</reference>
<keyword evidence="1" id="KW-1133">Transmembrane helix</keyword>
<evidence type="ECO:0000313" key="3">
    <source>
        <dbReference type="Proteomes" id="UP000242715"/>
    </source>
</evidence>
<name>A0A2Z6M169_TRISU</name>
<keyword evidence="3" id="KW-1185">Reference proteome</keyword>
<organism evidence="2 3">
    <name type="scientific">Trifolium subterraneum</name>
    <name type="common">Subterranean clover</name>
    <dbReference type="NCBI Taxonomy" id="3900"/>
    <lineage>
        <taxon>Eukaryota</taxon>
        <taxon>Viridiplantae</taxon>
        <taxon>Streptophyta</taxon>
        <taxon>Embryophyta</taxon>
        <taxon>Tracheophyta</taxon>
        <taxon>Spermatophyta</taxon>
        <taxon>Magnoliopsida</taxon>
        <taxon>eudicotyledons</taxon>
        <taxon>Gunneridae</taxon>
        <taxon>Pentapetalae</taxon>
        <taxon>rosids</taxon>
        <taxon>fabids</taxon>
        <taxon>Fabales</taxon>
        <taxon>Fabaceae</taxon>
        <taxon>Papilionoideae</taxon>
        <taxon>50 kb inversion clade</taxon>
        <taxon>NPAAA clade</taxon>
        <taxon>Hologalegina</taxon>
        <taxon>IRL clade</taxon>
        <taxon>Trifolieae</taxon>
        <taxon>Trifolium</taxon>
    </lineage>
</organism>
<feature type="transmembrane region" description="Helical" evidence="1">
    <location>
        <begin position="129"/>
        <end position="158"/>
    </location>
</feature>
<sequence length="216" mass="24479">MREKSTGLNGRRLDNDSLWYRALSSRYGISNGALSDGGSDKSLWDCVGECGVEESASRLFFEYPVFAGVWYRIYRVSVIWFASIWCIWKARNDKVCQKQGVVAFVKEVPDTYCVSWRFRFEKFMGVIKLLYFLEFSGVPVPALLLLSFWFSAIAFLAAHLLVSSGSISKILARLIPVRVFPLALFSNFRSSFGGLERDPKAMQGALRPGEFDSNDF</sequence>
<dbReference type="AlphaFoldDB" id="A0A2Z6M169"/>
<gene>
    <name evidence="2" type="ORF">TSUD_156200</name>
</gene>
<protein>
    <submittedName>
        <fullName evidence="2">Uncharacterized protein</fullName>
    </submittedName>
</protein>
<dbReference type="Proteomes" id="UP000242715">
    <property type="component" value="Unassembled WGS sequence"/>
</dbReference>